<dbReference type="SUPFAM" id="SSF58014">
    <property type="entry name" value="Coiled-coil domain of nucleotide exchange factor GrpE"/>
    <property type="match status" value="1"/>
</dbReference>
<dbReference type="NCBIfam" id="NF010749">
    <property type="entry name" value="PRK14151.1"/>
    <property type="match status" value="1"/>
</dbReference>
<name>A0ABT3N3B3_9GAMM</name>
<dbReference type="HAMAP" id="MF_01151">
    <property type="entry name" value="GrpE"/>
    <property type="match status" value="1"/>
</dbReference>
<proteinExistence type="inferred from homology"/>
<evidence type="ECO:0000256" key="6">
    <source>
        <dbReference type="SAM" id="Coils"/>
    </source>
</evidence>
<dbReference type="Pfam" id="PF01025">
    <property type="entry name" value="GrpE"/>
    <property type="match status" value="1"/>
</dbReference>
<evidence type="ECO:0000256" key="3">
    <source>
        <dbReference type="HAMAP-Rule" id="MF_01151"/>
    </source>
</evidence>
<evidence type="ECO:0000313" key="8">
    <source>
        <dbReference type="EMBL" id="MCW7556104.1"/>
    </source>
</evidence>
<comment type="function">
    <text evidence="3 4">Participates actively in the response to hyperosmotic and heat shock by preventing the aggregation of stress-denatured proteins, in association with DnaK and GrpE. It is the nucleotide exchange factor for DnaK and may function as a thermosensor. Unfolded proteins bind initially to DnaJ; upon interaction with the DnaJ-bound protein, DnaK hydrolyzes its bound ATP, resulting in the formation of a stable complex. GrpE releases ADP from DnaK; ATP binding to DnaK triggers the release of the substrate protein, thus completing the reaction cycle. Several rounds of ATP-dependent interactions between DnaJ, DnaK and GrpE are required for fully efficient folding.</text>
</comment>
<reference evidence="8 9" key="1">
    <citation type="submission" date="2022-10" db="EMBL/GenBank/DDBJ databases">
        <title>High-quality genome sequences of two octocoral-associated bacteria, Endozoicomonas euniceicola EF212 and Endozoicomonas gorgoniicola PS125.</title>
        <authorList>
            <person name="Chiou Y.-J."/>
            <person name="Chen Y.-H."/>
        </authorList>
    </citation>
    <scope>NUCLEOTIDE SEQUENCE [LARGE SCALE GENOMIC DNA]</scope>
    <source>
        <strain evidence="8 9">PS125</strain>
    </source>
</reference>
<dbReference type="NCBIfam" id="NF010738">
    <property type="entry name" value="PRK14140.1"/>
    <property type="match status" value="1"/>
</dbReference>
<accession>A0ABT3N3B3</accession>
<keyword evidence="3 4" id="KW-0346">Stress response</keyword>
<dbReference type="PANTHER" id="PTHR21237:SF23">
    <property type="entry name" value="GRPE PROTEIN HOMOLOG, MITOCHONDRIAL"/>
    <property type="match status" value="1"/>
</dbReference>
<dbReference type="Proteomes" id="UP001209854">
    <property type="component" value="Unassembled WGS sequence"/>
</dbReference>
<dbReference type="Gene3D" id="3.90.20.20">
    <property type="match status" value="1"/>
</dbReference>
<keyword evidence="9" id="KW-1185">Reference proteome</keyword>
<keyword evidence="3" id="KW-0963">Cytoplasm</keyword>
<keyword evidence="2 3" id="KW-0143">Chaperone</keyword>
<sequence>MTVENGKPEEQVSEEAVAAEHETVEEFVLNEEGGVPLGDEAEQAADSKLQQQVETLTEQLAQAKDQTLRAHAEMQNIKRRSQQDVEKAHKFALEKFVDSLIPVVDSLEKGIESAEQAEGSHEGIIEGMNLTLKQFLSSLEKSGVKQVDPAGQPFDPNFHQAMSMVPNPDMEPNTVMDVFQKGYTLNDRLVRPAMVVVSK</sequence>
<dbReference type="PANTHER" id="PTHR21237">
    <property type="entry name" value="GRPE PROTEIN"/>
    <property type="match status" value="1"/>
</dbReference>
<evidence type="ECO:0000313" key="9">
    <source>
        <dbReference type="Proteomes" id="UP001209854"/>
    </source>
</evidence>
<feature type="region of interest" description="Disordered" evidence="7">
    <location>
        <begin position="1"/>
        <end position="21"/>
    </location>
</feature>
<dbReference type="PROSITE" id="PS01071">
    <property type="entry name" value="GRPE"/>
    <property type="match status" value="1"/>
</dbReference>
<comment type="similarity">
    <text evidence="1 3 5">Belongs to the GrpE family.</text>
</comment>
<evidence type="ECO:0000256" key="4">
    <source>
        <dbReference type="RuleBase" id="RU000639"/>
    </source>
</evidence>
<keyword evidence="6" id="KW-0175">Coiled coil</keyword>
<evidence type="ECO:0000256" key="1">
    <source>
        <dbReference type="ARBA" id="ARBA00009054"/>
    </source>
</evidence>
<comment type="caution">
    <text evidence="8">The sequence shown here is derived from an EMBL/GenBank/DDBJ whole genome shotgun (WGS) entry which is preliminary data.</text>
</comment>
<dbReference type="NCBIfam" id="NF010748">
    <property type="entry name" value="PRK14150.1"/>
    <property type="match status" value="1"/>
</dbReference>
<dbReference type="SUPFAM" id="SSF51064">
    <property type="entry name" value="Head domain of nucleotide exchange factor GrpE"/>
    <property type="match status" value="1"/>
</dbReference>
<dbReference type="InterPro" id="IPR000740">
    <property type="entry name" value="GrpE"/>
</dbReference>
<dbReference type="InterPro" id="IPR009012">
    <property type="entry name" value="GrpE_head"/>
</dbReference>
<dbReference type="NCBIfam" id="NF010737">
    <property type="entry name" value="PRK14139.1"/>
    <property type="match status" value="1"/>
</dbReference>
<protein>
    <recommendedName>
        <fullName evidence="3 4">Protein GrpE</fullName>
    </recommendedName>
    <alternativeName>
        <fullName evidence="3">HSP-70 cofactor</fullName>
    </alternativeName>
</protein>
<dbReference type="CDD" id="cd00446">
    <property type="entry name" value="GrpE"/>
    <property type="match status" value="1"/>
</dbReference>
<feature type="coiled-coil region" evidence="6">
    <location>
        <begin position="46"/>
        <end position="80"/>
    </location>
</feature>
<evidence type="ECO:0000256" key="2">
    <source>
        <dbReference type="ARBA" id="ARBA00023186"/>
    </source>
</evidence>
<comment type="subunit">
    <text evidence="3">Homodimer.</text>
</comment>
<evidence type="ECO:0000256" key="5">
    <source>
        <dbReference type="RuleBase" id="RU004478"/>
    </source>
</evidence>
<gene>
    <name evidence="3 8" type="primary">grpE</name>
    <name evidence="8" type="ORF">NX722_26445</name>
</gene>
<dbReference type="RefSeq" id="WP_262565818.1">
    <property type="nucleotide sequence ID" value="NZ_JAPFCC010000001.1"/>
</dbReference>
<organism evidence="8 9">
    <name type="scientific">Endozoicomonas gorgoniicola</name>
    <dbReference type="NCBI Taxonomy" id="1234144"/>
    <lineage>
        <taxon>Bacteria</taxon>
        <taxon>Pseudomonadati</taxon>
        <taxon>Pseudomonadota</taxon>
        <taxon>Gammaproteobacteria</taxon>
        <taxon>Oceanospirillales</taxon>
        <taxon>Endozoicomonadaceae</taxon>
        <taxon>Endozoicomonas</taxon>
    </lineage>
</organism>
<evidence type="ECO:0000256" key="7">
    <source>
        <dbReference type="SAM" id="MobiDB-lite"/>
    </source>
</evidence>
<dbReference type="InterPro" id="IPR013805">
    <property type="entry name" value="GrpE_CC"/>
</dbReference>
<dbReference type="EMBL" id="JAPFCC010000001">
    <property type="protein sequence ID" value="MCW7556104.1"/>
    <property type="molecule type" value="Genomic_DNA"/>
</dbReference>
<dbReference type="PRINTS" id="PR00773">
    <property type="entry name" value="GRPEPROTEIN"/>
</dbReference>
<feature type="compositionally biased region" description="Basic and acidic residues" evidence="7">
    <location>
        <begin position="1"/>
        <end position="10"/>
    </location>
</feature>
<dbReference type="Gene3D" id="2.30.22.10">
    <property type="entry name" value="Head domain of nucleotide exchange factor GrpE"/>
    <property type="match status" value="1"/>
</dbReference>
<comment type="subcellular location">
    <subcellularLocation>
        <location evidence="3">Cytoplasm</location>
    </subcellularLocation>
</comment>